<proteinExistence type="predicted"/>
<sequence>PFMLRSVTRIGHARSDIVLGEISRERRKGSFEKDRTWLVYTPREARINKPLMLERFEKIKKRVNTLVYNQLKLADGAKLGIVACGLSYSYALEAVKWLGIEDKVSILKIGTPHPLPEELGASEAMAHAILCHNPTHGIPRETKLDKALFCADPLTGLIIAAALVRPDKKLAGVEVRSVRKKFKEKSFAAGANREQISQCTEIGLELDEFLELGLEAMKGIADDLGL</sequence>
<dbReference type="AlphaFoldDB" id="X1JX62"/>
<dbReference type="PANTHER" id="PTHR38659">
    <property type="entry name" value="METAL-DEPENDENT PHOSPHOHYDROLASE"/>
    <property type="match status" value="1"/>
</dbReference>
<gene>
    <name evidence="1" type="ORF">S03H2_49698</name>
</gene>
<reference evidence="1" key="1">
    <citation type="journal article" date="2014" name="Front. Microbiol.">
        <title>High frequency of phylogenetically diverse reductive dehalogenase-homologous genes in deep subseafloor sedimentary metagenomes.</title>
        <authorList>
            <person name="Kawai M."/>
            <person name="Futagami T."/>
            <person name="Toyoda A."/>
            <person name="Takaki Y."/>
            <person name="Nishi S."/>
            <person name="Hori S."/>
            <person name="Arai W."/>
            <person name="Tsubouchi T."/>
            <person name="Morono Y."/>
            <person name="Uchiyama I."/>
            <person name="Ito T."/>
            <person name="Fujiyama A."/>
            <person name="Inagaki F."/>
            <person name="Takami H."/>
        </authorList>
    </citation>
    <scope>NUCLEOTIDE SEQUENCE</scope>
    <source>
        <strain evidence="1">Expedition CK06-06</strain>
    </source>
</reference>
<comment type="caution">
    <text evidence="1">The sequence shown here is derived from an EMBL/GenBank/DDBJ whole genome shotgun (WGS) entry which is preliminary data.</text>
</comment>
<organism evidence="1">
    <name type="scientific">marine sediment metagenome</name>
    <dbReference type="NCBI Taxonomy" id="412755"/>
    <lineage>
        <taxon>unclassified sequences</taxon>
        <taxon>metagenomes</taxon>
        <taxon>ecological metagenomes</taxon>
    </lineage>
</organism>
<feature type="non-terminal residue" evidence="1">
    <location>
        <position position="1"/>
    </location>
</feature>
<dbReference type="SUPFAM" id="SSF109604">
    <property type="entry name" value="HD-domain/PDEase-like"/>
    <property type="match status" value="1"/>
</dbReference>
<dbReference type="SUPFAM" id="SSF52922">
    <property type="entry name" value="TK C-terminal domain-like"/>
    <property type="match status" value="1"/>
</dbReference>
<evidence type="ECO:0000313" key="1">
    <source>
        <dbReference type="EMBL" id="GAH74378.1"/>
    </source>
</evidence>
<dbReference type="PANTHER" id="PTHR38659:SF1">
    <property type="entry name" value="METAL DEPENDENT PHOSPHOHYDROLASE"/>
    <property type="match status" value="1"/>
</dbReference>
<dbReference type="EMBL" id="BARU01031424">
    <property type="protein sequence ID" value="GAH74378.1"/>
    <property type="molecule type" value="Genomic_DNA"/>
</dbReference>
<name>X1JX62_9ZZZZ</name>
<dbReference type="InterPro" id="IPR009014">
    <property type="entry name" value="Transketo_C/PFOR_II"/>
</dbReference>
<protein>
    <submittedName>
        <fullName evidence="1">Uncharacterized protein</fullName>
    </submittedName>
</protein>
<accession>X1JX62</accession>